<dbReference type="KEGG" id="cox:E0W60_06090"/>
<dbReference type="STRING" id="1349762.GCA_001592245_01131"/>
<dbReference type="SUPFAM" id="SSF49785">
    <property type="entry name" value="Galactose-binding domain-like"/>
    <property type="match status" value="1"/>
</dbReference>
<evidence type="ECO:0000313" key="1">
    <source>
        <dbReference type="EMBL" id="QBY50744.1"/>
    </source>
</evidence>
<protein>
    <submittedName>
        <fullName evidence="1">Uncharacterized protein</fullName>
    </submittedName>
</protein>
<dbReference type="AlphaFoldDB" id="A0A4P7L5E6"/>
<dbReference type="RefSeq" id="WP_135703356.1">
    <property type="nucleotide sequence ID" value="NZ_CP038634.1"/>
</dbReference>
<gene>
    <name evidence="1" type="ORF">E0W60_06090</name>
</gene>
<organism evidence="1 2">
    <name type="scientific">Cupriavidus oxalaticus</name>
    <dbReference type="NCBI Taxonomy" id="96344"/>
    <lineage>
        <taxon>Bacteria</taxon>
        <taxon>Pseudomonadati</taxon>
        <taxon>Pseudomonadota</taxon>
        <taxon>Betaproteobacteria</taxon>
        <taxon>Burkholderiales</taxon>
        <taxon>Burkholderiaceae</taxon>
        <taxon>Cupriavidus</taxon>
    </lineage>
</organism>
<reference evidence="1 2" key="1">
    <citation type="submission" date="2019-03" db="EMBL/GenBank/DDBJ databases">
        <title>Efficiently degradation of phenoxyalkanoic acid herbicides by Cupriavidus oxalaticus strain X32.</title>
        <authorList>
            <person name="Sheng X."/>
        </authorList>
    </citation>
    <scope>NUCLEOTIDE SEQUENCE [LARGE SCALE GENOMIC DNA]</scope>
    <source>
        <strain evidence="1 2">X32</strain>
    </source>
</reference>
<dbReference type="InterPro" id="IPR008979">
    <property type="entry name" value="Galactose-bd-like_sf"/>
</dbReference>
<accession>A0A4P7L5E6</accession>
<sequence>MTAAAEATGRRAAALISAAVPSVDVTPLTAFTDVAGRAPCGPWRWLQTLPGAAPSPAVLDDGACWLPAPVPGSVAMAMQAAGRLCEGAPVPLHCHDYWYRLRFAGHGPRLLRLRGLVRGTEAWVNGRQVIAVDDAIGHGTELHELHAPHQLYEAAIELSGMNTIHLCFRAPRVLHPAAAAVRGWRCTVVAAAGHLAGFLPRALPLDEVGPCQPVELLAPITLFTPFAPLPAPLVSAGRPALPPVSDFCRRARHLPAPLQRAAR</sequence>
<evidence type="ECO:0000313" key="2">
    <source>
        <dbReference type="Proteomes" id="UP000295294"/>
    </source>
</evidence>
<dbReference type="Proteomes" id="UP000295294">
    <property type="component" value="Chromosome 1"/>
</dbReference>
<dbReference type="OrthoDB" id="9758603at2"/>
<name>A0A4P7L5E6_9BURK</name>
<dbReference type="EMBL" id="CP038634">
    <property type="protein sequence ID" value="QBY50744.1"/>
    <property type="molecule type" value="Genomic_DNA"/>
</dbReference>
<proteinExistence type="predicted"/>